<organism evidence="1">
    <name type="scientific">Staphylococcus simulans</name>
    <dbReference type="NCBI Taxonomy" id="1286"/>
    <lineage>
        <taxon>Bacteria</taxon>
        <taxon>Bacillati</taxon>
        <taxon>Bacillota</taxon>
        <taxon>Bacilli</taxon>
        <taxon>Bacillales</taxon>
        <taxon>Staphylococcaceae</taxon>
        <taxon>Staphylococcus</taxon>
    </lineage>
</organism>
<dbReference type="PANTHER" id="PTHR48098:SF1">
    <property type="entry name" value="DIACYLGLYCEROL ACYLTRANSFERASE_MYCOLYLTRANSFERASE AG85A"/>
    <property type="match status" value="1"/>
</dbReference>
<dbReference type="Pfam" id="PF00756">
    <property type="entry name" value="Esterase"/>
    <property type="match status" value="1"/>
</dbReference>
<name>A0A6N3CM54_STASI</name>
<dbReference type="InterPro" id="IPR050583">
    <property type="entry name" value="Mycobacterial_A85_antigen"/>
</dbReference>
<dbReference type="GO" id="GO:0018738">
    <property type="term" value="F:S-formylglutathione hydrolase activity"/>
    <property type="evidence" value="ECO:0007669"/>
    <property type="project" value="UniProtKB-EC"/>
</dbReference>
<dbReference type="Gene3D" id="3.40.50.1820">
    <property type="entry name" value="alpha/beta hydrolase"/>
    <property type="match status" value="1"/>
</dbReference>
<dbReference type="EC" id="3.1.2.12" evidence="1"/>
<dbReference type="SUPFAM" id="SSF53474">
    <property type="entry name" value="alpha/beta-Hydrolases"/>
    <property type="match status" value="1"/>
</dbReference>
<dbReference type="PANTHER" id="PTHR48098">
    <property type="entry name" value="ENTEROCHELIN ESTERASE-RELATED"/>
    <property type="match status" value="1"/>
</dbReference>
<protein>
    <submittedName>
        <fullName evidence="1">S-formylglutathione hydrolase</fullName>
        <ecNumber evidence="1">3.1.2.12</ecNumber>
    </submittedName>
</protein>
<dbReference type="RefSeq" id="WP_057509972.1">
    <property type="nucleotide sequence ID" value="NZ_CACRUO010000033.1"/>
</dbReference>
<dbReference type="EMBL" id="CACRUO010000033">
    <property type="protein sequence ID" value="VYU16128.1"/>
    <property type="molecule type" value="Genomic_DNA"/>
</dbReference>
<dbReference type="InterPro" id="IPR000801">
    <property type="entry name" value="Esterase-like"/>
</dbReference>
<evidence type="ECO:0000313" key="1">
    <source>
        <dbReference type="EMBL" id="VYU16128.1"/>
    </source>
</evidence>
<sequence>MAWLQVNYDSITLGKEQRFNAFLPEEPSQFKTGKPAKELPVLLLLHGLSSDETSYLRFTSLERYAKERQIAVIMPAGDHSGYANMGYGHNYYDYVLEVFDYALQILPLSKRREDHFIAGHSMGGYGTIKYALTQTERFSKAAPLSAVFTPDWLMNIDWHDFSKHAILGEKTAARGTELDPYYLVDQAIEKGLDIPELLIMCGTEDDLYQDNRDFISYLDDKKIAYQFEDGPGKHDYAYWDKAIEYALDWFLKDRK</sequence>
<dbReference type="InterPro" id="IPR029058">
    <property type="entry name" value="AB_hydrolase_fold"/>
</dbReference>
<dbReference type="AlphaFoldDB" id="A0A6N3CM54"/>
<gene>
    <name evidence="1" type="ORF">SSLFYP27_01568</name>
</gene>
<accession>A0A6N3CM54</accession>
<reference evidence="1" key="1">
    <citation type="submission" date="2019-11" db="EMBL/GenBank/DDBJ databases">
        <authorList>
            <person name="Feng L."/>
        </authorList>
    </citation>
    <scope>NUCLEOTIDE SEQUENCE</scope>
    <source>
        <strain evidence="1">SsimulansLFYP27</strain>
    </source>
</reference>
<proteinExistence type="predicted"/>
<keyword evidence="1" id="KW-0378">Hydrolase</keyword>
<dbReference type="GO" id="GO:0016747">
    <property type="term" value="F:acyltransferase activity, transferring groups other than amino-acyl groups"/>
    <property type="evidence" value="ECO:0007669"/>
    <property type="project" value="TreeGrafter"/>
</dbReference>